<evidence type="ECO:0000313" key="2">
    <source>
        <dbReference type="Proteomes" id="UP001164761"/>
    </source>
</evidence>
<organism evidence="1 2">
    <name type="scientific">Alicyclobacillus fastidiosus</name>
    <dbReference type="NCBI Taxonomy" id="392011"/>
    <lineage>
        <taxon>Bacteria</taxon>
        <taxon>Bacillati</taxon>
        <taxon>Bacillota</taxon>
        <taxon>Bacilli</taxon>
        <taxon>Bacillales</taxon>
        <taxon>Alicyclobacillaceae</taxon>
        <taxon>Alicyclobacillus</taxon>
    </lineage>
</organism>
<dbReference type="EMBL" id="CP104067">
    <property type="protein sequence ID" value="WAH43214.1"/>
    <property type="molecule type" value="Genomic_DNA"/>
</dbReference>
<protein>
    <recommendedName>
        <fullName evidence="3">Tetratricopeptide repeat protein</fullName>
    </recommendedName>
</protein>
<dbReference type="Proteomes" id="UP001164761">
    <property type="component" value="Chromosome"/>
</dbReference>
<evidence type="ECO:0008006" key="3">
    <source>
        <dbReference type="Google" id="ProtNLM"/>
    </source>
</evidence>
<dbReference type="InterPro" id="IPR011990">
    <property type="entry name" value="TPR-like_helical_dom_sf"/>
</dbReference>
<accession>A0ABY6ZM90</accession>
<sequence>MTGQEEINQSADHLVMNAVDTIRERLQDEEARSRLTAIEDAYLTIGRSDVEQCRAWLQAAIEETRDAWPMRLYLADVHLQAGDEQSFEREVGECLARSSDPFVVVSLFMFMTRLYVLRAKSVTAAVEYVRETVENNPSVAPYIRSIFIQTLLEAGDFEEAYTHLQVAVHENNSMLTIEGLEILPILLARLGRWEDVGSVTESVGLFAREQLSVGERFQFVQRLMEDVREREQLGDVQTARFLMDVAKAVDDDHPDVRGYLSIGVQMPTGWWPVQ</sequence>
<name>A0ABY6ZM90_9BACL</name>
<dbReference type="Gene3D" id="1.25.40.10">
    <property type="entry name" value="Tetratricopeptide repeat domain"/>
    <property type="match status" value="1"/>
</dbReference>
<dbReference type="RefSeq" id="WP_268007093.1">
    <property type="nucleotide sequence ID" value="NZ_BSUT01000001.1"/>
</dbReference>
<proteinExistence type="predicted"/>
<reference evidence="1" key="1">
    <citation type="submission" date="2022-08" db="EMBL/GenBank/DDBJ databases">
        <title>Alicyclobacillus fastidiosus DSM 17978, complete genome.</title>
        <authorList>
            <person name="Wang Q."/>
            <person name="Cai R."/>
            <person name="Wang Z."/>
        </authorList>
    </citation>
    <scope>NUCLEOTIDE SEQUENCE</scope>
    <source>
        <strain evidence="1">DSM 17978</strain>
    </source>
</reference>
<keyword evidence="2" id="KW-1185">Reference proteome</keyword>
<evidence type="ECO:0000313" key="1">
    <source>
        <dbReference type="EMBL" id="WAH43214.1"/>
    </source>
</evidence>
<gene>
    <name evidence="1" type="ORF">NZD89_07400</name>
</gene>